<dbReference type="InterPro" id="IPR001767">
    <property type="entry name" value="Hedgehog_Hint"/>
</dbReference>
<keyword evidence="4" id="KW-1185">Reference proteome</keyword>
<dbReference type="GO" id="GO:0016540">
    <property type="term" value="P:protein autoprocessing"/>
    <property type="evidence" value="ECO:0007669"/>
    <property type="project" value="InterPro"/>
</dbReference>
<dbReference type="InterPro" id="IPR006141">
    <property type="entry name" value="Intein_N"/>
</dbReference>
<dbReference type="InterPro" id="IPR003587">
    <property type="entry name" value="Hint_dom_N"/>
</dbReference>
<keyword evidence="1" id="KW-0217">Developmental protein</keyword>
<name>A0AAV5SEX1_9BILA</name>
<gene>
    <name evidence="3" type="ORF">PENTCL1PPCAC_3569</name>
</gene>
<reference evidence="3" key="1">
    <citation type="submission" date="2023-10" db="EMBL/GenBank/DDBJ databases">
        <title>Genome assembly of Pristionchus species.</title>
        <authorList>
            <person name="Yoshida K."/>
            <person name="Sommer R.J."/>
        </authorList>
    </citation>
    <scope>NUCLEOTIDE SEQUENCE</scope>
    <source>
        <strain evidence="3">RS0144</strain>
    </source>
</reference>
<dbReference type="Pfam" id="PF01079">
    <property type="entry name" value="Hint"/>
    <property type="match status" value="1"/>
</dbReference>
<dbReference type="Proteomes" id="UP001432027">
    <property type="component" value="Unassembled WGS sequence"/>
</dbReference>
<feature type="non-terminal residue" evidence="3">
    <location>
        <position position="1"/>
    </location>
</feature>
<protein>
    <recommendedName>
        <fullName evidence="2">Hint domain-containing protein</fullName>
    </recommendedName>
</protein>
<dbReference type="AlphaFoldDB" id="A0AAV5SEX1"/>
<evidence type="ECO:0000259" key="2">
    <source>
        <dbReference type="SMART" id="SM00306"/>
    </source>
</evidence>
<evidence type="ECO:0000313" key="3">
    <source>
        <dbReference type="EMBL" id="GMS81394.1"/>
    </source>
</evidence>
<dbReference type="InterPro" id="IPR052140">
    <property type="entry name" value="Dev_Signal_Hedgehog-like"/>
</dbReference>
<evidence type="ECO:0000256" key="1">
    <source>
        <dbReference type="ARBA" id="ARBA00022473"/>
    </source>
</evidence>
<accession>A0AAV5SEX1</accession>
<dbReference type="SMART" id="SM00306">
    <property type="entry name" value="HintN"/>
    <property type="match status" value="1"/>
</dbReference>
<proteinExistence type="predicted"/>
<dbReference type="PANTHER" id="PTHR46706:SF12">
    <property type="entry name" value="PROTEIN QUA-1-RELATED"/>
    <property type="match status" value="1"/>
</dbReference>
<feature type="domain" description="Hint" evidence="2">
    <location>
        <begin position="148"/>
        <end position="236"/>
    </location>
</feature>
<dbReference type="InterPro" id="IPR036844">
    <property type="entry name" value="Hint_dom_sf"/>
</dbReference>
<comment type="caution">
    <text evidence="3">The sequence shown here is derived from an EMBL/GenBank/DDBJ whole genome shotgun (WGS) entry which is preliminary data.</text>
</comment>
<sequence>LMQNVLGPFLPGTRLRLGDVALILQQSVQRATGKSFEIMMGKGDMVMASHQMSESSRCRLRVGEYYTTVNETPVQYDITNAALEEELSNIDFGEPLGGSGYPGQRAFPRLDRINSNQARSFIPFKIYVNNVRVEDLIVIFQPPYVRPLECFSGDLIVETTEGPKRMSELKTGDVVMSVDESLVSFSPIIMFLHRDEELRAEFNVITTANGKSVKLTNEHLIYVSDCNPNSVLKLVRYA</sequence>
<organism evidence="3 4">
    <name type="scientific">Pristionchus entomophagus</name>
    <dbReference type="NCBI Taxonomy" id="358040"/>
    <lineage>
        <taxon>Eukaryota</taxon>
        <taxon>Metazoa</taxon>
        <taxon>Ecdysozoa</taxon>
        <taxon>Nematoda</taxon>
        <taxon>Chromadorea</taxon>
        <taxon>Rhabditida</taxon>
        <taxon>Rhabditina</taxon>
        <taxon>Diplogasteromorpha</taxon>
        <taxon>Diplogasteroidea</taxon>
        <taxon>Neodiplogasteridae</taxon>
        <taxon>Pristionchus</taxon>
    </lineage>
</organism>
<dbReference type="SUPFAM" id="SSF51294">
    <property type="entry name" value="Hedgehog/intein (Hint) domain"/>
    <property type="match status" value="1"/>
</dbReference>
<dbReference type="GO" id="GO:0016539">
    <property type="term" value="P:intein-mediated protein splicing"/>
    <property type="evidence" value="ECO:0007669"/>
    <property type="project" value="InterPro"/>
</dbReference>
<dbReference type="Gene3D" id="2.170.16.10">
    <property type="entry name" value="Hedgehog/Intein (Hint) domain"/>
    <property type="match status" value="1"/>
</dbReference>
<dbReference type="EMBL" id="BTSX01000001">
    <property type="protein sequence ID" value="GMS81394.1"/>
    <property type="molecule type" value="Genomic_DNA"/>
</dbReference>
<evidence type="ECO:0000313" key="4">
    <source>
        <dbReference type="Proteomes" id="UP001432027"/>
    </source>
</evidence>
<dbReference type="PROSITE" id="PS50817">
    <property type="entry name" value="INTEIN_N_TER"/>
    <property type="match status" value="1"/>
</dbReference>
<dbReference type="CDD" id="cd00081">
    <property type="entry name" value="Hint"/>
    <property type="match status" value="1"/>
</dbReference>
<dbReference type="PANTHER" id="PTHR46706">
    <property type="entry name" value="PROTEIN QUA-1-RELATED"/>
    <property type="match status" value="1"/>
</dbReference>